<evidence type="ECO:0000313" key="2">
    <source>
        <dbReference type="Proteomes" id="UP000308652"/>
    </source>
</evidence>
<dbReference type="Proteomes" id="UP000308652">
    <property type="component" value="Unassembled WGS sequence"/>
</dbReference>
<protein>
    <submittedName>
        <fullName evidence="1">Uncharacterized protein</fullName>
    </submittedName>
</protein>
<sequence>MVVGRRWRRMRAEQATVSGRLVLCINCAMKRGSGDFLLHSASSMHWNTVVR</sequence>
<organism evidence="1 2">
    <name type="scientific">Crucibulum laeve</name>
    <dbReference type="NCBI Taxonomy" id="68775"/>
    <lineage>
        <taxon>Eukaryota</taxon>
        <taxon>Fungi</taxon>
        <taxon>Dikarya</taxon>
        <taxon>Basidiomycota</taxon>
        <taxon>Agaricomycotina</taxon>
        <taxon>Agaricomycetes</taxon>
        <taxon>Agaricomycetidae</taxon>
        <taxon>Agaricales</taxon>
        <taxon>Agaricineae</taxon>
        <taxon>Nidulariaceae</taxon>
        <taxon>Crucibulum</taxon>
    </lineage>
</organism>
<name>A0A5C3LZQ7_9AGAR</name>
<accession>A0A5C3LZQ7</accession>
<proteinExistence type="predicted"/>
<gene>
    <name evidence="1" type="ORF">BDQ12DRAFT_684154</name>
</gene>
<reference evidence="1 2" key="1">
    <citation type="journal article" date="2019" name="Nat. Ecol. Evol.">
        <title>Megaphylogeny resolves global patterns of mushroom evolution.</title>
        <authorList>
            <person name="Varga T."/>
            <person name="Krizsan K."/>
            <person name="Foldi C."/>
            <person name="Dima B."/>
            <person name="Sanchez-Garcia M."/>
            <person name="Sanchez-Ramirez S."/>
            <person name="Szollosi G.J."/>
            <person name="Szarkandi J.G."/>
            <person name="Papp V."/>
            <person name="Albert L."/>
            <person name="Andreopoulos W."/>
            <person name="Angelini C."/>
            <person name="Antonin V."/>
            <person name="Barry K.W."/>
            <person name="Bougher N.L."/>
            <person name="Buchanan P."/>
            <person name="Buyck B."/>
            <person name="Bense V."/>
            <person name="Catcheside P."/>
            <person name="Chovatia M."/>
            <person name="Cooper J."/>
            <person name="Damon W."/>
            <person name="Desjardin D."/>
            <person name="Finy P."/>
            <person name="Geml J."/>
            <person name="Haridas S."/>
            <person name="Hughes K."/>
            <person name="Justo A."/>
            <person name="Karasinski D."/>
            <person name="Kautmanova I."/>
            <person name="Kiss B."/>
            <person name="Kocsube S."/>
            <person name="Kotiranta H."/>
            <person name="LaButti K.M."/>
            <person name="Lechner B.E."/>
            <person name="Liimatainen K."/>
            <person name="Lipzen A."/>
            <person name="Lukacs Z."/>
            <person name="Mihaltcheva S."/>
            <person name="Morgado L.N."/>
            <person name="Niskanen T."/>
            <person name="Noordeloos M.E."/>
            <person name="Ohm R.A."/>
            <person name="Ortiz-Santana B."/>
            <person name="Ovrebo C."/>
            <person name="Racz N."/>
            <person name="Riley R."/>
            <person name="Savchenko A."/>
            <person name="Shiryaev A."/>
            <person name="Soop K."/>
            <person name="Spirin V."/>
            <person name="Szebenyi C."/>
            <person name="Tomsovsky M."/>
            <person name="Tulloss R.E."/>
            <person name="Uehling J."/>
            <person name="Grigoriev I.V."/>
            <person name="Vagvolgyi C."/>
            <person name="Papp T."/>
            <person name="Martin F.M."/>
            <person name="Miettinen O."/>
            <person name="Hibbett D.S."/>
            <person name="Nagy L.G."/>
        </authorList>
    </citation>
    <scope>NUCLEOTIDE SEQUENCE [LARGE SCALE GENOMIC DNA]</scope>
    <source>
        <strain evidence="1 2">CBS 166.37</strain>
    </source>
</reference>
<dbReference type="AlphaFoldDB" id="A0A5C3LZQ7"/>
<dbReference type="EMBL" id="ML213604">
    <property type="protein sequence ID" value="TFK38195.1"/>
    <property type="molecule type" value="Genomic_DNA"/>
</dbReference>
<evidence type="ECO:0000313" key="1">
    <source>
        <dbReference type="EMBL" id="TFK38195.1"/>
    </source>
</evidence>
<keyword evidence="2" id="KW-1185">Reference proteome</keyword>